<sequence>MYYYCSTCDFAIDLVCARKEVILTIESLETHGHRLSLIPKMVMFTCSLCGLLDDRFPYACIKCIKCLVSLKGRKIEFIIFKNLVLAVTQTLSLRVHHQARDLIRFRQITCSHQTALHLPVFVFNMTTQAPLAPADLVGISGLNDDDWKLLQHMLAERKNKSTERLSGKFFFESWIIDTSASNHMTGTLEFLLDIHGMAPVLIKLPDGRFTTSTKHGRVLMGSSLSLQDVFFVDGLHCHLISVSQLTRDSGYMFQITDKVCVIQDRITKTLIGAGEQLNGLYFFRGLGVAAPVQHKDSTPIDVWHRRLGHPSSKAMEMLKFSDFSSSGFDSKDCEICISAKQTRDSFPLSSNKTSFAFELIHCDLWGGSPISWKTNKHDVVSRSSAEAEYRAMADTFIKTTHVNTKSQLADIMTKALGRKEFEEFLCKLGIGLYGPREDSYSEGYRCFRSGLFFHKQCSRSDIEIHNLYHPQHSLHIKVVAANADVHEKCKLCRGNLPKMYYYCSTCDFAIDLVCARKEVILTIESLETHEHRLSLIPKMVMFTCSLCGLLDDRFPYACTLCNMSFHKDCAESTPEINYSCHPCHILKRFTRVPSYTDGKCCLCGNTPYNVFYHCSICDFSVDVNCAKNPPPFTLVQSKAHKHALTFMPQRYFVCNACGLDDDPNPYICIPCNFMIHRNCIDIPRVIKISRHDHRIYYNHYLEAGDWNCVMCHKEIKWTCGAYFCSQCPSFAIHVRCATRYGVWDRIELEGIPENTLEVRSYKVIKEGVIEHFTHKDHTLKLREKSDNDECISCKACTYPIFSSPFYSCMECENFILHQKCAYLPKQKVDSLYKMSTTLSTRGVGSNSFEICSACHKIYNGYTYESDDKCVGLDVRCEGIGRITLVVRPKQAAINKEWKETLMGQKRGSNTTTVRLQAKKRLSTPSFDELNHGGKIAPTSKPLTPSFDELNTRGRITPTSRSPPPLFPVPKSSSSTRPPRLASGSNNLKILLTSPEIPFVCEFVLDIKCSVLPKICAHKNDKDHFLSLCYGENTSERYWCEVCEEELNPKKWFYTCYQCAFTFHIKCALGDFTWMETNCDDEYTKNVFRNNRMSRPICTVCYSRCQFPSVLLFDLTYVSKKRSTSNPNEILASGLLLIYLKWIYNKFIVDRLFRLKNNI</sequence>
<feature type="compositionally biased region" description="Polar residues" evidence="4">
    <location>
        <begin position="970"/>
        <end position="980"/>
    </location>
</feature>
<evidence type="ECO:0000313" key="6">
    <source>
        <dbReference type="EMBL" id="AAF79427.1"/>
    </source>
</evidence>
<name>Q9LN51_ARATH</name>
<protein>
    <submittedName>
        <fullName evidence="6">F18O14.19</fullName>
    </submittedName>
</protein>
<dbReference type="Pfam" id="PF13976">
    <property type="entry name" value="gag_pre-integrs"/>
    <property type="match status" value="1"/>
</dbReference>
<organism evidence="6">
    <name type="scientific">Arabidopsis thaliana</name>
    <name type="common">Mouse-ear cress</name>
    <dbReference type="NCBI Taxonomy" id="3702"/>
    <lineage>
        <taxon>Eukaryota</taxon>
        <taxon>Viridiplantae</taxon>
        <taxon>Streptophyta</taxon>
        <taxon>Embryophyta</taxon>
        <taxon>Tracheophyta</taxon>
        <taxon>Spermatophyta</taxon>
        <taxon>Magnoliopsida</taxon>
        <taxon>eudicotyledons</taxon>
        <taxon>Gunneridae</taxon>
        <taxon>Pentapetalae</taxon>
        <taxon>rosids</taxon>
        <taxon>malvids</taxon>
        <taxon>Brassicales</taxon>
        <taxon>Brassicaceae</taxon>
        <taxon>Camelineae</taxon>
        <taxon>Arabidopsis</taxon>
    </lineage>
</organism>
<dbReference type="GO" id="GO:0046872">
    <property type="term" value="F:metal ion binding"/>
    <property type="evidence" value="ECO:0007669"/>
    <property type="project" value="UniProtKB-KW"/>
</dbReference>
<evidence type="ECO:0000256" key="2">
    <source>
        <dbReference type="ARBA" id="ARBA00022737"/>
    </source>
</evidence>
<dbReference type="InterPro" id="IPR054483">
    <property type="entry name" value="DC1-like_CT"/>
</dbReference>
<dbReference type="InterPro" id="IPR053192">
    <property type="entry name" value="Vacuole_Formation_Reg"/>
</dbReference>
<keyword evidence="2" id="KW-0677">Repeat</keyword>
<dbReference type="InterPro" id="IPR025724">
    <property type="entry name" value="GAG-pre-integrase_dom"/>
</dbReference>
<reference evidence="6" key="4">
    <citation type="submission" date="2000-10" db="EMBL/GenBank/DDBJ databases">
        <authorList>
            <person name="Chao Q."/>
            <person name="Brooks S."/>
            <person name="Buehler E."/>
            <person name="Johnson-Hopson C."/>
            <person name="Khan S."/>
            <person name="Kim C."/>
            <person name="Shinn P."/>
            <person name="Altafi H."/>
            <person name="Bei B."/>
            <person name="Chin C."/>
            <person name="Chiou J."/>
            <person name="Choi E."/>
            <person name="Conn L."/>
            <person name="Conway A."/>
            <person name="Gonzalez A."/>
            <person name="Hansen N."/>
            <person name="Howing B."/>
            <person name="Koo T."/>
            <person name="Lam B."/>
            <person name="Lee J."/>
            <person name="Lenz C."/>
            <person name="Li J."/>
            <person name="Liu A."/>
            <person name="Liu J."/>
            <person name="Liu S."/>
            <person name="Mukharsky N."/>
            <person name="Nguyen M."/>
            <person name="Palm C."/>
            <person name="Pham P."/>
            <person name="Sakano H."/>
            <person name="Schwartz J."/>
            <person name="Southwick A."/>
            <person name="Thaveri A."/>
            <person name="Toriumi M."/>
            <person name="Vaysberg M."/>
            <person name="Yu G."/>
            <person name="Davis R."/>
            <person name="Federspiel N."/>
            <person name="Theologis A."/>
            <person name="Ecker J."/>
        </authorList>
    </citation>
    <scope>NUCLEOTIDE SEQUENCE</scope>
</reference>
<evidence type="ECO:0000256" key="4">
    <source>
        <dbReference type="SAM" id="MobiDB-lite"/>
    </source>
</evidence>
<dbReference type="Pfam" id="PF22936">
    <property type="entry name" value="Pol_BBD"/>
    <property type="match status" value="1"/>
</dbReference>
<dbReference type="SUPFAM" id="SSF57889">
    <property type="entry name" value="Cysteine-rich domain"/>
    <property type="match status" value="6"/>
</dbReference>
<accession>Q9LN51</accession>
<dbReference type="PANTHER" id="PTHR32410:SF167">
    <property type="entry name" value="CYSTEINE_HISTIDINE-RICH C1 DOMAIN FAMILY PROTEIN"/>
    <property type="match status" value="1"/>
</dbReference>
<dbReference type="PIR" id="E86327">
    <property type="entry name" value="E86327"/>
</dbReference>
<reference evidence="6" key="3">
    <citation type="submission" date="2000-06" db="EMBL/GenBank/DDBJ databases">
        <authorList>
            <person name="Cheuk R."/>
            <person name="Shinn P."/>
            <person name="Brooks S."/>
            <person name="Buehler E."/>
            <person name="Chao Q."/>
            <person name="Johnson-Hopson C."/>
            <person name="Khan S."/>
            <person name="Kim C."/>
            <person name="Altafi H."/>
            <person name="Bei B."/>
            <person name="Chin C."/>
            <person name="Chiou J."/>
            <person name="Choi E."/>
            <person name="Conn L."/>
            <person name="Conway A."/>
            <person name="Gonzalez A."/>
            <person name="Hansen N."/>
            <person name="Howing B."/>
            <person name="Koo T."/>
            <person name="Lam B."/>
            <person name="Lee J."/>
            <person name="Lenz C."/>
            <person name="Li J."/>
            <person name="Liu A."/>
            <person name="Liu J."/>
            <person name="Liu S."/>
            <person name="Mukharsky N."/>
            <person name="Nguyen M."/>
            <person name="Palm C."/>
            <person name="Pham P."/>
            <person name="Sakano H."/>
            <person name="Schwartz J."/>
            <person name="Southwick A."/>
            <person name="Thaveri A."/>
            <person name="Toriumi M."/>
            <person name="Vaysberg M."/>
            <person name="Yu G."/>
            <person name="Davis R."/>
            <person name="Federspiel N."/>
            <person name="Theologis A."/>
            <person name="Ecker J."/>
        </authorList>
    </citation>
    <scope>NUCLEOTIDE SEQUENCE</scope>
</reference>
<keyword evidence="3" id="KW-0862">Zinc</keyword>
<dbReference type="SMART" id="SM00109">
    <property type="entry name" value="C1"/>
    <property type="match status" value="2"/>
</dbReference>
<dbReference type="InterPro" id="IPR002219">
    <property type="entry name" value="PKC_DAG/PE"/>
</dbReference>
<dbReference type="AlphaFoldDB" id="Q9LN51"/>
<reference evidence="6" key="2">
    <citation type="submission" date="2000-04" db="EMBL/GenBank/DDBJ databases">
        <title>Genomic sequence for Arabidopsis thaliana BAC F18O14 from chromosome I.</title>
        <authorList>
            <person name="Shinn P."/>
            <person name="Brooks S."/>
            <person name="Buehler E."/>
            <person name="Chao Q."/>
            <person name="Johnson-Hopson C."/>
            <person name="Khan S."/>
            <person name="Kim C."/>
            <person name="Altafi H."/>
            <person name="Bei Q."/>
            <person name="Chin C."/>
            <person name="Chiou J."/>
            <person name="Choi E."/>
            <person name="Conn L."/>
            <person name="Conway A."/>
            <person name="Gonzales A."/>
            <person name="Hansen N."/>
            <person name="Howing B."/>
            <person name="Koo T."/>
            <person name="Lam B."/>
            <person name="Lee J."/>
            <person name="Lenz C."/>
            <person name="Li J."/>
            <person name="Liu A."/>
            <person name="Liu K."/>
            <person name="Liu S."/>
            <person name="Mukharsky N."/>
            <person name="Nguyen M."/>
            <person name="Palm C."/>
            <person name="Pham P."/>
            <person name="Sakano H."/>
            <person name="Schwartz J."/>
            <person name="Southwick A."/>
            <person name="Thaveri A."/>
            <person name="Toriumi M."/>
            <person name="Vaysberg M."/>
            <person name="Yu G."/>
            <person name="Federspiel N.A."/>
            <person name="Theologis A."/>
            <person name="Ecker J.R."/>
        </authorList>
    </citation>
    <scope>NUCLEOTIDE SEQUENCE</scope>
</reference>
<reference key="1">
    <citation type="journal article" date="2000" name="Nature">
        <title>Sequence and analysis of chromosome 1 of the plant Arabidopsis thaliana.</title>
        <authorList>
            <person name="Theologis A."/>
            <person name="Ecker J.R."/>
            <person name="Palm C.J."/>
            <person name="Federspiel N.A."/>
            <person name="Kaul S."/>
            <person name="White O."/>
            <person name="Alonso J."/>
            <person name="Altafi H."/>
            <person name="Araujo R."/>
            <person name="Bowman C.L."/>
            <person name="Brooks S.Y."/>
            <person name="Buehler E."/>
            <person name="Chan A."/>
            <person name="Chao Q."/>
            <person name="Chen H."/>
            <person name="Cheuk R.F."/>
            <person name="Chin C.W."/>
            <person name="Chung M.K."/>
            <person name="Conn L."/>
            <person name="Conway A.B."/>
            <person name="Conway A.R."/>
            <person name="Creasy T.H."/>
            <person name="Dewar K."/>
            <person name="Dunn P."/>
            <person name="Etgu P."/>
            <person name="Feldblyum T.V."/>
            <person name="Feng J."/>
            <person name="Fong B."/>
            <person name="Fujii C.Y."/>
            <person name="Gill J.E."/>
            <person name="Goldsmith A.D."/>
            <person name="Haas B."/>
            <person name="Hansen N.F."/>
            <person name="Hughes B."/>
            <person name="Huizar L."/>
            <person name="Hunter J.L."/>
            <person name="Jenkins J."/>
            <person name="Johnson-Hopson C."/>
            <person name="Khan S."/>
            <person name="Khaykin E."/>
            <person name="Kim C.J."/>
            <person name="Koo H.L."/>
            <person name="Kremenetskaia I."/>
            <person name="Kurtz D.B."/>
            <person name="Kwan A."/>
            <person name="Lam B."/>
            <person name="Langin-Hooper S."/>
            <person name="Lee A."/>
            <person name="Lee J.M."/>
            <person name="Lenz C.A."/>
            <person name="Li J.H."/>
            <person name="Li Y."/>
            <person name="Lin X."/>
            <person name="Liu S.X."/>
            <person name="Liu Z.A."/>
            <person name="Luros J.S."/>
            <person name="Maiti R."/>
            <person name="Marziali A."/>
            <person name="Militscher J."/>
            <person name="Miranda M."/>
            <person name="Nguyen M."/>
            <person name="Nierman W.C."/>
            <person name="Osborne B.I."/>
            <person name="Pai G."/>
            <person name="Peterson J."/>
            <person name="Pham P.K."/>
            <person name="Rizzo M."/>
            <person name="Rooney T."/>
            <person name="Rowley D."/>
            <person name="Sakano H."/>
            <person name="Salzberg S.L."/>
            <person name="Schwartz J.R."/>
            <person name="Shinn P."/>
            <person name="Southwick A.M."/>
            <person name="Sun H."/>
            <person name="Tallon L.J."/>
            <person name="Tambunga G."/>
            <person name="Toriumi M.J."/>
            <person name="Town C.D."/>
            <person name="Utterback T."/>
            <person name="Van Aken S."/>
            <person name="Vaysberg M."/>
            <person name="Vysotskaia V.S."/>
            <person name="Walker M."/>
            <person name="Wu D."/>
            <person name="Yu G."/>
            <person name="Fraser C.M."/>
            <person name="Venter J.C."/>
            <person name="Davis R.W."/>
        </authorList>
    </citation>
    <scope>NUCLEOTIDE SEQUENCE [LARGE SCALE GENOMIC DNA]</scope>
    <source>
        <strain>cv. Columbia</strain>
    </source>
</reference>
<dbReference type="InterPro" id="IPR004146">
    <property type="entry name" value="DC1"/>
</dbReference>
<feature type="region of interest" description="Disordered" evidence="4">
    <location>
        <begin position="926"/>
        <end position="980"/>
    </location>
</feature>
<dbReference type="PROSITE" id="PS50081">
    <property type="entry name" value="ZF_DAG_PE_2"/>
    <property type="match status" value="1"/>
</dbReference>
<dbReference type="EMBL" id="AC025808">
    <property type="protein sequence ID" value="AAF79427.1"/>
    <property type="molecule type" value="Genomic_DNA"/>
</dbReference>
<evidence type="ECO:0000256" key="1">
    <source>
        <dbReference type="ARBA" id="ARBA00022723"/>
    </source>
</evidence>
<dbReference type="Pfam" id="PF22926">
    <property type="entry name" value="C1-like_CT"/>
    <property type="match status" value="1"/>
</dbReference>
<keyword evidence="1" id="KW-0479">Metal-binding</keyword>
<dbReference type="InterPro" id="IPR046349">
    <property type="entry name" value="C1-like_sf"/>
</dbReference>
<dbReference type="PANTHER" id="PTHR32410">
    <property type="entry name" value="CYSTEINE/HISTIDINE-RICH C1 DOMAIN FAMILY PROTEIN"/>
    <property type="match status" value="1"/>
</dbReference>
<feature type="domain" description="Phorbol-ester/DAG-type" evidence="5">
    <location>
        <begin position="530"/>
        <end position="580"/>
    </location>
</feature>
<dbReference type="ExpressionAtlas" id="Q9LN51">
    <property type="expression patterns" value="baseline and differential"/>
</dbReference>
<evidence type="ECO:0000256" key="3">
    <source>
        <dbReference type="ARBA" id="ARBA00022833"/>
    </source>
</evidence>
<dbReference type="Pfam" id="PF03107">
    <property type="entry name" value="C1_2"/>
    <property type="match status" value="7"/>
</dbReference>
<evidence type="ECO:0000259" key="5">
    <source>
        <dbReference type="PROSITE" id="PS50081"/>
    </source>
</evidence>
<proteinExistence type="predicted"/>
<dbReference type="InterPro" id="IPR054722">
    <property type="entry name" value="PolX-like_BBD"/>
</dbReference>